<evidence type="ECO:0000256" key="10">
    <source>
        <dbReference type="RuleBase" id="RU004338"/>
    </source>
</evidence>
<evidence type="ECO:0000256" key="5">
    <source>
        <dbReference type="ARBA" id="ARBA00022723"/>
    </source>
</evidence>
<feature type="binding site" evidence="9">
    <location>
        <begin position="75"/>
        <end position="78"/>
    </location>
    <ligand>
        <name>substrate</name>
    </ligand>
</feature>
<gene>
    <name evidence="11" type="ORF">JCM9140_1196</name>
</gene>
<dbReference type="CDD" id="cd16841">
    <property type="entry name" value="RraA_family"/>
    <property type="match status" value="1"/>
</dbReference>
<dbReference type="Gene3D" id="3.50.30.40">
    <property type="entry name" value="Ribonuclease E inhibitor RraA/RraA-like"/>
    <property type="match status" value="1"/>
</dbReference>
<dbReference type="STRING" id="1236970.JCM9140_1196"/>
<keyword evidence="12" id="KW-1185">Reference proteome</keyword>
<evidence type="ECO:0000256" key="9">
    <source>
        <dbReference type="PIRSR" id="PIRSR605493-1"/>
    </source>
</evidence>
<dbReference type="AlphaFoldDB" id="W4PZE9"/>
<comment type="catalytic activity">
    <reaction evidence="1 10">
        <text>4-hydroxy-4-methyl-2-oxoglutarate = 2 pyruvate</text>
        <dbReference type="Rhea" id="RHEA:22748"/>
        <dbReference type="ChEBI" id="CHEBI:15361"/>
        <dbReference type="ChEBI" id="CHEBI:58276"/>
        <dbReference type="EC" id="4.1.3.17"/>
    </reaction>
</comment>
<keyword evidence="9" id="KW-0460">Magnesium</keyword>
<dbReference type="GO" id="GO:0051252">
    <property type="term" value="P:regulation of RNA metabolic process"/>
    <property type="evidence" value="ECO:0007669"/>
    <property type="project" value="InterPro"/>
</dbReference>
<dbReference type="InterPro" id="IPR005493">
    <property type="entry name" value="RraA/RraA-like"/>
</dbReference>
<proteinExistence type="inferred from homology"/>
<dbReference type="PANTHER" id="PTHR33254:SF4">
    <property type="entry name" value="4-HYDROXY-4-METHYL-2-OXOGLUTARATE ALDOLASE 3-RELATED"/>
    <property type="match status" value="1"/>
</dbReference>
<dbReference type="GO" id="GO:0008948">
    <property type="term" value="F:oxaloacetate decarboxylase activity"/>
    <property type="evidence" value="ECO:0007669"/>
    <property type="project" value="UniProtKB-EC"/>
</dbReference>
<keyword evidence="6 10" id="KW-0456">Lyase</keyword>
<dbReference type="Proteomes" id="UP000018890">
    <property type="component" value="Unassembled WGS sequence"/>
</dbReference>
<dbReference type="InterPro" id="IPR010203">
    <property type="entry name" value="RraA"/>
</dbReference>
<name>W4PZE9_9BACI</name>
<comment type="caution">
    <text evidence="11">The sequence shown here is derived from an EMBL/GenBank/DDBJ whole genome shotgun (WGS) entry which is preliminary data.</text>
</comment>
<evidence type="ECO:0000256" key="8">
    <source>
        <dbReference type="ARBA" id="ARBA00047973"/>
    </source>
</evidence>
<evidence type="ECO:0000256" key="2">
    <source>
        <dbReference type="ARBA" id="ARBA00001968"/>
    </source>
</evidence>
<comment type="cofactor">
    <cofactor evidence="2 10">
        <name>a divalent metal cation</name>
        <dbReference type="ChEBI" id="CHEBI:60240"/>
    </cofactor>
</comment>
<evidence type="ECO:0000256" key="3">
    <source>
        <dbReference type="ARBA" id="ARBA00008621"/>
    </source>
</evidence>
<dbReference type="SUPFAM" id="SSF89562">
    <property type="entry name" value="RraA-like"/>
    <property type="match status" value="1"/>
</dbReference>
<dbReference type="GO" id="GO:0008428">
    <property type="term" value="F:ribonuclease inhibitor activity"/>
    <property type="evidence" value="ECO:0007669"/>
    <property type="project" value="InterPro"/>
</dbReference>
<keyword evidence="5 9" id="KW-0479">Metal-binding</keyword>
<organism evidence="11 12">
    <name type="scientific">Halalkalibacter wakoensis JCM 9140</name>
    <dbReference type="NCBI Taxonomy" id="1236970"/>
    <lineage>
        <taxon>Bacteria</taxon>
        <taxon>Bacillati</taxon>
        <taxon>Bacillota</taxon>
        <taxon>Bacilli</taxon>
        <taxon>Bacillales</taxon>
        <taxon>Bacillaceae</taxon>
        <taxon>Halalkalibacter</taxon>
    </lineage>
</organism>
<comment type="function">
    <text evidence="7 10">Catalyzes the aldol cleavage of 4-hydroxy-4-methyl-2-oxoglutarate (HMG) into 2 molecules of pyruvate. Also contains a secondary oxaloacetate (OAA) decarboxylase activity due to the common pyruvate enolate transition state formed following C-C bond cleavage in the retro-aldol and decarboxylation reactions.</text>
</comment>
<evidence type="ECO:0000256" key="6">
    <source>
        <dbReference type="ARBA" id="ARBA00023239"/>
    </source>
</evidence>
<evidence type="ECO:0000313" key="12">
    <source>
        <dbReference type="Proteomes" id="UP000018890"/>
    </source>
</evidence>
<dbReference type="OrthoDB" id="9784786at2"/>
<dbReference type="EC" id="4.1.1.112" evidence="10"/>
<comment type="similarity">
    <text evidence="3 10">Belongs to the class II aldolase/RraA-like family.</text>
</comment>
<comment type="cofactor">
    <cofactor evidence="9">
        <name>Mg(2+)</name>
        <dbReference type="ChEBI" id="CHEBI:18420"/>
    </cofactor>
</comment>
<evidence type="ECO:0000256" key="4">
    <source>
        <dbReference type="ARBA" id="ARBA00011233"/>
    </source>
</evidence>
<evidence type="ECO:0000256" key="1">
    <source>
        <dbReference type="ARBA" id="ARBA00001342"/>
    </source>
</evidence>
<dbReference type="RefSeq" id="WP_034743291.1">
    <property type="nucleotide sequence ID" value="NZ_BAUT01000007.1"/>
</dbReference>
<accession>W4PZE9</accession>
<feature type="binding site" evidence="9">
    <location>
        <position position="97"/>
    </location>
    <ligand>
        <name>substrate</name>
    </ligand>
</feature>
<protein>
    <recommendedName>
        <fullName evidence="10">4-hydroxy-4-methyl-2-oxoglutarate aldolase</fullName>
        <shortName evidence="10">HMG aldolase</shortName>
        <ecNumber evidence="10">4.1.1.112</ecNumber>
        <ecNumber evidence="10">4.1.3.17</ecNumber>
    </recommendedName>
    <alternativeName>
        <fullName evidence="10">Oxaloacetate decarboxylase</fullName>
    </alternativeName>
</protein>
<feature type="binding site" evidence="9">
    <location>
        <position position="98"/>
    </location>
    <ligand>
        <name>Mg(2+)</name>
        <dbReference type="ChEBI" id="CHEBI:18420"/>
    </ligand>
</feature>
<dbReference type="NCBIfam" id="NF006875">
    <property type="entry name" value="PRK09372.1"/>
    <property type="match status" value="1"/>
</dbReference>
<dbReference type="EC" id="4.1.3.17" evidence="10"/>
<dbReference type="NCBIfam" id="TIGR01935">
    <property type="entry name" value="NOT-MenG"/>
    <property type="match status" value="1"/>
</dbReference>
<sequence length="159" mass="17064">MGIYTADLCDQHSDKLDIVDNIFKLYGARRCFSGTIHTVKVLDDNVLVKEALQTIPSGSVLVVDGGGSRNCALIGDNLAHIAVKRKLAGIIVNGCIRDSAQINEMDIGIYCIGTHPLKSIKRGKGERGISIQFAGALFEPGAYLYADEDGIVLSQEALD</sequence>
<comment type="catalytic activity">
    <reaction evidence="8 10">
        <text>oxaloacetate + H(+) = pyruvate + CO2</text>
        <dbReference type="Rhea" id="RHEA:15641"/>
        <dbReference type="ChEBI" id="CHEBI:15361"/>
        <dbReference type="ChEBI" id="CHEBI:15378"/>
        <dbReference type="ChEBI" id="CHEBI:16452"/>
        <dbReference type="ChEBI" id="CHEBI:16526"/>
        <dbReference type="EC" id="4.1.1.112"/>
    </reaction>
</comment>
<comment type="subunit">
    <text evidence="4 10">Homotrimer.</text>
</comment>
<reference evidence="11" key="1">
    <citation type="journal article" date="2014" name="Genome Announc.">
        <title>Draft Genome Sequences of Three Alkaliphilic Bacillus Strains, Bacillus wakoensis JCM 9140T, Bacillus akibai JCM 9157T, and Bacillus hemicellulosilyticus JCM 9152T.</title>
        <authorList>
            <person name="Yuki M."/>
            <person name="Oshima K."/>
            <person name="Suda W."/>
            <person name="Oshida Y."/>
            <person name="Kitamura K."/>
            <person name="Iida T."/>
            <person name="Hattori M."/>
            <person name="Ohkuma M."/>
        </authorList>
    </citation>
    <scope>NUCLEOTIDE SEQUENCE [LARGE SCALE GENOMIC DNA]</scope>
    <source>
        <strain evidence="11">JCM 9140</strain>
    </source>
</reference>
<dbReference type="EMBL" id="BAUT01000007">
    <property type="protein sequence ID" value="GAE25216.1"/>
    <property type="molecule type" value="Genomic_DNA"/>
</dbReference>
<evidence type="ECO:0000256" key="7">
    <source>
        <dbReference type="ARBA" id="ARBA00025046"/>
    </source>
</evidence>
<dbReference type="Pfam" id="PF03737">
    <property type="entry name" value="RraA-like"/>
    <property type="match status" value="1"/>
</dbReference>
<dbReference type="GO" id="GO:0047443">
    <property type="term" value="F:4-hydroxy-4-methyl-2-oxoglutarate aldolase activity"/>
    <property type="evidence" value="ECO:0007669"/>
    <property type="project" value="UniProtKB-EC"/>
</dbReference>
<dbReference type="GO" id="GO:0046872">
    <property type="term" value="F:metal ion binding"/>
    <property type="evidence" value="ECO:0007669"/>
    <property type="project" value="UniProtKB-KW"/>
</dbReference>
<evidence type="ECO:0000313" key="11">
    <source>
        <dbReference type="EMBL" id="GAE25216.1"/>
    </source>
</evidence>
<dbReference type="PANTHER" id="PTHR33254">
    <property type="entry name" value="4-HYDROXY-4-METHYL-2-OXOGLUTARATE ALDOLASE 3-RELATED"/>
    <property type="match status" value="1"/>
</dbReference>
<dbReference type="InterPro" id="IPR036704">
    <property type="entry name" value="RraA/RraA-like_sf"/>
</dbReference>